<reference evidence="2 3" key="1">
    <citation type="journal article" date="2018" name="PLoS ONE">
        <title>The draft genome of Kipferlia bialata reveals reductive genome evolution in fornicate parasites.</title>
        <authorList>
            <person name="Tanifuji G."/>
            <person name="Takabayashi S."/>
            <person name="Kume K."/>
            <person name="Takagi M."/>
            <person name="Nakayama T."/>
            <person name="Kamikawa R."/>
            <person name="Inagaki Y."/>
            <person name="Hashimoto T."/>
        </authorList>
    </citation>
    <scope>NUCLEOTIDE SEQUENCE [LARGE SCALE GENOMIC DNA]</scope>
    <source>
        <strain evidence="2">NY0173</strain>
    </source>
</reference>
<gene>
    <name evidence="2" type="ORF">KIPB_002744</name>
</gene>
<feature type="compositionally biased region" description="Low complexity" evidence="1">
    <location>
        <begin position="369"/>
        <end position="405"/>
    </location>
</feature>
<feature type="compositionally biased region" description="Basic and acidic residues" evidence="1">
    <location>
        <begin position="127"/>
        <end position="137"/>
    </location>
</feature>
<feature type="compositionally biased region" description="Polar residues" evidence="1">
    <location>
        <begin position="295"/>
        <end position="304"/>
    </location>
</feature>
<evidence type="ECO:0000256" key="1">
    <source>
        <dbReference type="SAM" id="MobiDB-lite"/>
    </source>
</evidence>
<sequence>MSAFQLSPTHHRDTRNSGSVAHGVGETHTVPSMTVSNLGDRSFTGSQAVYKAETMRSPAVSAPKSPVMAQRSPVAVRKAQAEAREAASMSQTRAVNRQRPAGVAFGQRPATLHNGVRSQSPSVRRRNTGEVPKELRTGRTPQDMTHAPSPRARMGTRNPRSFSSEEAKVTLRERRLSSSVSKARIASQSASGMYGCQSPAPEASPAAPMTFVGSSASKAYTTARDEPVPATLTEDGLVLEDVGEGEAAPVPASEAGDMGAMSLADMHMEGEGEAEAEAEPEPVAAPRSIRPETMPSRSSMNSALFHQPADPIRDPSGGKQQRSRSPHLSRPLSLSAYRHRASGVRHTMQPSSQPMPGAQPRQKKDSRGAPAPAAAPSSPYAAPAPAASMRDPASSGRVASASAYVPPAPAAAQREPGQARSSAPSATATAYAAPAASPAPTASVSYAEPAPAAPQRDPASSGRNDSRSSANPNMNRTQPLTHTAVAHTRPQSYPQATPDQGQGQGMTVPVSMPAAALMQPVPASQLVEVGVRHRDTDKPQPKSRRR</sequence>
<protein>
    <submittedName>
        <fullName evidence="2">Uncharacterized protein</fullName>
    </submittedName>
</protein>
<keyword evidence="3" id="KW-1185">Reference proteome</keyword>
<feature type="compositionally biased region" description="Polar residues" evidence="1">
    <location>
        <begin position="489"/>
        <end position="501"/>
    </location>
</feature>
<feature type="region of interest" description="Disordered" evidence="1">
    <location>
        <begin position="1"/>
        <end position="41"/>
    </location>
</feature>
<dbReference type="Proteomes" id="UP000265618">
    <property type="component" value="Unassembled WGS sequence"/>
</dbReference>
<feature type="compositionally biased region" description="Basic and acidic residues" evidence="1">
    <location>
        <begin position="530"/>
        <end position="540"/>
    </location>
</feature>
<organism evidence="2 3">
    <name type="scientific">Kipferlia bialata</name>
    <dbReference type="NCBI Taxonomy" id="797122"/>
    <lineage>
        <taxon>Eukaryota</taxon>
        <taxon>Metamonada</taxon>
        <taxon>Carpediemonas-like organisms</taxon>
        <taxon>Kipferlia</taxon>
    </lineage>
</organism>
<feature type="compositionally biased region" description="Low complexity" evidence="1">
    <location>
        <begin position="421"/>
        <end position="447"/>
    </location>
</feature>
<feature type="compositionally biased region" description="Acidic residues" evidence="1">
    <location>
        <begin position="271"/>
        <end position="280"/>
    </location>
</feature>
<dbReference type="EMBL" id="BDIP01000481">
    <property type="protein sequence ID" value="GIQ81735.1"/>
    <property type="molecule type" value="Genomic_DNA"/>
</dbReference>
<name>A0A9K3GGM2_9EUKA</name>
<dbReference type="AlphaFoldDB" id="A0A9K3GGM2"/>
<evidence type="ECO:0000313" key="2">
    <source>
        <dbReference type="EMBL" id="GIQ81735.1"/>
    </source>
</evidence>
<feature type="compositionally biased region" description="Polar residues" evidence="1">
    <location>
        <begin position="29"/>
        <end position="41"/>
    </location>
</feature>
<proteinExistence type="predicted"/>
<accession>A0A9K3GGM2</accession>
<feature type="compositionally biased region" description="Polar residues" evidence="1">
    <location>
        <begin position="177"/>
        <end position="191"/>
    </location>
</feature>
<feature type="region of interest" description="Disordered" evidence="1">
    <location>
        <begin position="242"/>
        <end position="546"/>
    </location>
</feature>
<comment type="caution">
    <text evidence="2">The sequence shown here is derived from an EMBL/GenBank/DDBJ whole genome shotgun (WGS) entry which is preliminary data.</text>
</comment>
<evidence type="ECO:0000313" key="3">
    <source>
        <dbReference type="Proteomes" id="UP000265618"/>
    </source>
</evidence>
<feature type="compositionally biased region" description="Polar residues" evidence="1">
    <location>
        <begin position="461"/>
        <end position="481"/>
    </location>
</feature>
<feature type="region of interest" description="Disordered" evidence="1">
    <location>
        <begin position="55"/>
        <end position="210"/>
    </location>
</feature>
<feature type="compositionally biased region" description="Basic and acidic residues" evidence="1">
    <location>
        <begin position="163"/>
        <end position="176"/>
    </location>
</feature>
<feature type="compositionally biased region" description="Low complexity" evidence="1">
    <location>
        <begin position="198"/>
        <end position="208"/>
    </location>
</feature>